<dbReference type="AlphaFoldDB" id="A0A9W7BZF2"/>
<keyword evidence="2" id="KW-0732">Signal</keyword>
<evidence type="ECO:0000256" key="2">
    <source>
        <dbReference type="SAM" id="SignalP"/>
    </source>
</evidence>
<evidence type="ECO:0000256" key="1">
    <source>
        <dbReference type="SAM" id="MobiDB-lite"/>
    </source>
</evidence>
<dbReference type="InterPro" id="IPR051213">
    <property type="entry name" value="START_lipid_transfer"/>
</dbReference>
<proteinExistence type="predicted"/>
<feature type="signal peptide" evidence="2">
    <location>
        <begin position="1"/>
        <end position="19"/>
    </location>
</feature>
<evidence type="ECO:0000313" key="4">
    <source>
        <dbReference type="EMBL" id="GMH99156.1"/>
    </source>
</evidence>
<dbReference type="InterPro" id="IPR023393">
    <property type="entry name" value="START-like_dom_sf"/>
</dbReference>
<dbReference type="Proteomes" id="UP001165122">
    <property type="component" value="Unassembled WGS sequence"/>
</dbReference>
<dbReference type="EMBL" id="BRXW01000004">
    <property type="protein sequence ID" value="GMH99156.1"/>
    <property type="molecule type" value="Genomic_DNA"/>
</dbReference>
<dbReference type="InterPro" id="IPR002913">
    <property type="entry name" value="START_lipid-bd_dom"/>
</dbReference>
<dbReference type="CDD" id="cd00177">
    <property type="entry name" value="START"/>
    <property type="match status" value="1"/>
</dbReference>
<evidence type="ECO:0000259" key="3">
    <source>
        <dbReference type="Pfam" id="PF01852"/>
    </source>
</evidence>
<dbReference type="Pfam" id="PF01852">
    <property type="entry name" value="START"/>
    <property type="match status" value="1"/>
</dbReference>
<dbReference type="SUPFAM" id="SSF55961">
    <property type="entry name" value="Bet v1-like"/>
    <property type="match status" value="1"/>
</dbReference>
<gene>
    <name evidence="4" type="ORF">TrLO_g6896</name>
</gene>
<feature type="region of interest" description="Disordered" evidence="1">
    <location>
        <begin position="66"/>
        <end position="92"/>
    </location>
</feature>
<accession>A0A9W7BZF2</accession>
<organism evidence="4 5">
    <name type="scientific">Triparma laevis f. longispina</name>
    <dbReference type="NCBI Taxonomy" id="1714387"/>
    <lineage>
        <taxon>Eukaryota</taxon>
        <taxon>Sar</taxon>
        <taxon>Stramenopiles</taxon>
        <taxon>Ochrophyta</taxon>
        <taxon>Bolidophyceae</taxon>
        <taxon>Parmales</taxon>
        <taxon>Triparmaceae</taxon>
        <taxon>Triparma</taxon>
    </lineage>
</organism>
<evidence type="ECO:0000313" key="5">
    <source>
        <dbReference type="Proteomes" id="UP001165122"/>
    </source>
</evidence>
<dbReference type="PANTHER" id="PTHR19308">
    <property type="entry name" value="PHOSPHATIDYLCHOLINE TRANSFER PROTEIN"/>
    <property type="match status" value="1"/>
</dbReference>
<feature type="chain" id="PRO_5040993288" description="START domain-containing protein" evidence="2">
    <location>
        <begin position="20"/>
        <end position="405"/>
    </location>
</feature>
<protein>
    <recommendedName>
        <fullName evidence="3">START domain-containing protein</fullName>
    </recommendedName>
</protein>
<dbReference type="GO" id="GO:0005737">
    <property type="term" value="C:cytoplasm"/>
    <property type="evidence" value="ECO:0007669"/>
    <property type="project" value="UniProtKB-ARBA"/>
</dbReference>
<name>A0A9W7BZF2_9STRA</name>
<reference evidence="5" key="1">
    <citation type="journal article" date="2023" name="Commun. Biol.">
        <title>Genome analysis of Parmales, the sister group of diatoms, reveals the evolutionary specialization of diatoms from phago-mixotrophs to photoautotrophs.</title>
        <authorList>
            <person name="Ban H."/>
            <person name="Sato S."/>
            <person name="Yoshikawa S."/>
            <person name="Yamada K."/>
            <person name="Nakamura Y."/>
            <person name="Ichinomiya M."/>
            <person name="Sato N."/>
            <person name="Blanc-Mathieu R."/>
            <person name="Endo H."/>
            <person name="Kuwata A."/>
            <person name="Ogata H."/>
        </authorList>
    </citation>
    <scope>NUCLEOTIDE SEQUENCE [LARGE SCALE GENOMIC DNA]</scope>
    <source>
        <strain evidence="5">NIES 3700</strain>
    </source>
</reference>
<feature type="domain" description="START" evidence="3">
    <location>
        <begin position="200"/>
        <end position="362"/>
    </location>
</feature>
<dbReference type="PANTHER" id="PTHR19308:SF14">
    <property type="entry name" value="START DOMAIN-CONTAINING PROTEIN"/>
    <property type="match status" value="1"/>
</dbReference>
<sequence length="405" mass="44693">MSPPARLAVVLTLLLLAVGVTPRRRGYTPTTPQPWSPTLIRTVLDTHALPYSAHDDKEIGDLVARVHTPLPPPKPKSPPKRTDDTNTEEDEEADMRPFLPHMMNPSDFPKIVDVGRAAKSSVRVLTRRAKSRVITVGNTVSNAVVSGGESLSQNLMLRRGRRGSGAGEIATSSGLTDDQITELLQQSAALYKYVSTSVFERDEIWEQVNVKDGVTVWRTHFDIKRGEGRSEAPIIKARTVMDKPPAEVFALFCDDERVAEYNDNCQELEDLIQIHNTENSQTKLNWCATGRFGPFKARDFLTMVHNQRHGESDGYSSVACNVELDNVCPKKDGYVRSAIELSASFMRPVPGDPSKTEFIQITQIGELGGVADSSVAKKLSEKLVLNAPVDFLSRFNQAVCKAPIV</sequence>
<comment type="caution">
    <text evidence="4">The sequence shown here is derived from an EMBL/GenBank/DDBJ whole genome shotgun (WGS) entry which is preliminary data.</text>
</comment>
<dbReference type="GO" id="GO:0008289">
    <property type="term" value="F:lipid binding"/>
    <property type="evidence" value="ECO:0007669"/>
    <property type="project" value="InterPro"/>
</dbReference>
<keyword evidence="5" id="KW-1185">Reference proteome</keyword>
<dbReference type="OrthoDB" id="193660at2759"/>
<dbReference type="Gene3D" id="3.30.530.20">
    <property type="match status" value="1"/>
</dbReference>